<dbReference type="EMBL" id="HBUF01204920">
    <property type="protein sequence ID" value="CAG6663308.1"/>
    <property type="molecule type" value="Transcribed_RNA"/>
</dbReference>
<dbReference type="EMBL" id="HBUF01537849">
    <property type="protein sequence ID" value="CAG6753919.1"/>
    <property type="molecule type" value="Transcribed_RNA"/>
</dbReference>
<dbReference type="AlphaFoldDB" id="A0A8D9EIK7"/>
<protein>
    <submittedName>
        <fullName evidence="1">Uncharacterized protein</fullName>
    </submittedName>
</protein>
<organism evidence="1">
    <name type="scientific">Cacopsylla melanoneura</name>
    <dbReference type="NCBI Taxonomy" id="428564"/>
    <lineage>
        <taxon>Eukaryota</taxon>
        <taxon>Metazoa</taxon>
        <taxon>Ecdysozoa</taxon>
        <taxon>Arthropoda</taxon>
        <taxon>Hexapoda</taxon>
        <taxon>Insecta</taxon>
        <taxon>Pterygota</taxon>
        <taxon>Neoptera</taxon>
        <taxon>Paraneoptera</taxon>
        <taxon>Hemiptera</taxon>
        <taxon>Sternorrhyncha</taxon>
        <taxon>Psylloidea</taxon>
        <taxon>Psyllidae</taxon>
        <taxon>Psyllinae</taxon>
        <taxon>Cacopsylla</taxon>
    </lineage>
</organism>
<dbReference type="EMBL" id="HBUF01537847">
    <property type="protein sequence ID" value="CAG6753914.1"/>
    <property type="molecule type" value="Transcribed_RNA"/>
</dbReference>
<proteinExistence type="predicted"/>
<accession>A0A8D9EIK7</accession>
<sequence>MASLQSPVIVLLLTAYTRHVRSVSISFLFSSQSSSLGLDSTLFSIPVKLFRIACKQYWAQDTCGSLLELSTSMNQGIPRSCNNSLVMAELRFTSSPTMRTQPKYISSLVSHLSSPLIFFATPDFINTLAPLGSLANTTRLLTAVTLLSVGVCGSNTYLNILLTLF</sequence>
<reference evidence="1" key="1">
    <citation type="submission" date="2021-05" db="EMBL/GenBank/DDBJ databases">
        <authorList>
            <person name="Alioto T."/>
            <person name="Alioto T."/>
            <person name="Gomez Garrido J."/>
        </authorList>
    </citation>
    <scope>NUCLEOTIDE SEQUENCE</scope>
</reference>
<name>A0A8D9EIK7_9HEMI</name>
<evidence type="ECO:0000313" key="1">
    <source>
        <dbReference type="EMBL" id="CAG6753914.1"/>
    </source>
</evidence>